<reference evidence="4" key="1">
    <citation type="submission" date="2022-11" db="UniProtKB">
        <authorList>
            <consortium name="WormBaseParasite"/>
        </authorList>
    </citation>
    <scope>IDENTIFICATION</scope>
</reference>
<keyword evidence="1" id="KW-0812">Transmembrane</keyword>
<evidence type="ECO:0000313" key="4">
    <source>
        <dbReference type="WBParaSite" id="ACRNAN_scaffold1147.g24526.t1"/>
    </source>
</evidence>
<evidence type="ECO:0000256" key="1">
    <source>
        <dbReference type="SAM" id="Phobius"/>
    </source>
</evidence>
<dbReference type="Proteomes" id="UP000887540">
    <property type="component" value="Unplaced"/>
</dbReference>
<sequence>MSFPVFGYTPATAAAEISINASTIMHSYTLTGVFLLIVENICLLFICVMKKFGFFVVLFFFANAQNDKDFDLGGWTEKDGVKIPTKCTHDVDEGDGDMKATRFFFDQQAKKCKEFEYTGHGGNDNNFESELDCLNDCFTDVVGDGNTQNQEEEDDVIINGNEDHFPSASAVCKLPKDSGTGSDKIESFYFIPEWQSCFAFIYTGTGGNANRFSSRSECEGTCLVADGSACKGPVSPATAIKQGDNCNTTECPRGFTCTEGFRISECCDTAALEAVRFAYSDKCPGGEPAAGHREDFFTATFGVSCDDLICGEDETCQQVGANFAKCCGKATKEKKPVIRGDVLFKSKPLNLRADRKA</sequence>
<dbReference type="CDD" id="cd22593">
    <property type="entry name" value="Kunitz_conkunitzin"/>
    <property type="match status" value="2"/>
</dbReference>
<protein>
    <submittedName>
        <fullName evidence="4">BPTI/Kunitz inhibitor domain-containing protein</fullName>
    </submittedName>
</protein>
<dbReference type="Gene3D" id="4.10.410.10">
    <property type="entry name" value="Pancreatic trypsin inhibitor Kunitz domain"/>
    <property type="match status" value="2"/>
</dbReference>
<dbReference type="WBParaSite" id="ACRNAN_scaffold1147.g24526.t1">
    <property type="protein sequence ID" value="ACRNAN_scaffold1147.g24526.t1"/>
    <property type="gene ID" value="ACRNAN_scaffold1147.g24526"/>
</dbReference>
<evidence type="ECO:0000259" key="2">
    <source>
        <dbReference type="PROSITE" id="PS50279"/>
    </source>
</evidence>
<keyword evidence="1" id="KW-1133">Transmembrane helix</keyword>
<proteinExistence type="predicted"/>
<dbReference type="InterPro" id="IPR052861">
    <property type="entry name" value="BPTI/Kunitz_domain"/>
</dbReference>
<dbReference type="SUPFAM" id="SSF57362">
    <property type="entry name" value="BPTI-like"/>
    <property type="match status" value="2"/>
</dbReference>
<name>A0A914CKZ7_9BILA</name>
<dbReference type="SMART" id="SM00131">
    <property type="entry name" value="KU"/>
    <property type="match status" value="2"/>
</dbReference>
<dbReference type="PRINTS" id="PR00759">
    <property type="entry name" value="BASICPTASE"/>
</dbReference>
<organism evidence="3 4">
    <name type="scientific">Acrobeloides nanus</name>
    <dbReference type="NCBI Taxonomy" id="290746"/>
    <lineage>
        <taxon>Eukaryota</taxon>
        <taxon>Metazoa</taxon>
        <taxon>Ecdysozoa</taxon>
        <taxon>Nematoda</taxon>
        <taxon>Chromadorea</taxon>
        <taxon>Rhabditida</taxon>
        <taxon>Tylenchina</taxon>
        <taxon>Cephalobomorpha</taxon>
        <taxon>Cephaloboidea</taxon>
        <taxon>Cephalobidae</taxon>
        <taxon>Acrobeloides</taxon>
    </lineage>
</organism>
<feature type="transmembrane region" description="Helical" evidence="1">
    <location>
        <begin position="33"/>
        <end position="61"/>
    </location>
</feature>
<feature type="domain" description="BPTI/Kunitz inhibitor" evidence="2">
    <location>
        <begin position="172"/>
        <end position="222"/>
    </location>
</feature>
<accession>A0A914CKZ7</accession>
<dbReference type="PANTHER" id="PTHR47248">
    <property type="entry name" value="PROTEIN CBG06772"/>
    <property type="match status" value="1"/>
</dbReference>
<keyword evidence="3" id="KW-1185">Reference proteome</keyword>
<feature type="domain" description="BPTI/Kunitz inhibitor" evidence="2">
    <location>
        <begin position="87"/>
        <end position="137"/>
    </location>
</feature>
<dbReference type="AlphaFoldDB" id="A0A914CKZ7"/>
<dbReference type="PANTHER" id="PTHR47248:SF7">
    <property type="entry name" value="BPTI_KUNITZ INHIBITOR DOMAIN-CONTAINING PROTEIN"/>
    <property type="match status" value="1"/>
</dbReference>
<dbReference type="GO" id="GO:0004867">
    <property type="term" value="F:serine-type endopeptidase inhibitor activity"/>
    <property type="evidence" value="ECO:0007669"/>
    <property type="project" value="InterPro"/>
</dbReference>
<dbReference type="Pfam" id="PF00014">
    <property type="entry name" value="Kunitz_BPTI"/>
    <property type="match status" value="2"/>
</dbReference>
<dbReference type="PROSITE" id="PS50279">
    <property type="entry name" value="BPTI_KUNITZ_2"/>
    <property type="match status" value="2"/>
</dbReference>
<dbReference type="InterPro" id="IPR002223">
    <property type="entry name" value="Kunitz_BPTI"/>
</dbReference>
<dbReference type="InterPro" id="IPR036880">
    <property type="entry name" value="Kunitz_BPTI_sf"/>
</dbReference>
<keyword evidence="1" id="KW-0472">Membrane</keyword>
<evidence type="ECO:0000313" key="3">
    <source>
        <dbReference type="Proteomes" id="UP000887540"/>
    </source>
</evidence>